<dbReference type="InterPro" id="IPR045865">
    <property type="entry name" value="ACT-like_dom_sf"/>
</dbReference>
<organism evidence="9 10">
    <name type="scientific">Treponema lecithinolyticum ATCC 700332</name>
    <dbReference type="NCBI Taxonomy" id="1321815"/>
    <lineage>
        <taxon>Bacteria</taxon>
        <taxon>Pseudomonadati</taxon>
        <taxon>Spirochaetota</taxon>
        <taxon>Spirochaetia</taxon>
        <taxon>Spirochaetales</taxon>
        <taxon>Treponemataceae</taxon>
        <taxon>Treponema</taxon>
    </lineage>
</organism>
<dbReference type="PANTHER" id="PTHR43166:SF30">
    <property type="entry name" value="METHIONINE IMPORT ATP-BINDING PROTEIN METN"/>
    <property type="match status" value="1"/>
</dbReference>
<dbReference type="InterPro" id="IPR017871">
    <property type="entry name" value="ABC_transporter-like_CS"/>
</dbReference>
<dbReference type="InterPro" id="IPR003593">
    <property type="entry name" value="AAA+_ATPase"/>
</dbReference>
<dbReference type="RefSeq" id="WP_021686659.1">
    <property type="nucleotide sequence ID" value="NZ_KI260561.1"/>
</dbReference>
<accession>A0ABN0P190</accession>
<protein>
    <submittedName>
        <fullName evidence="9">ABC transporter, ATP-binding protein</fullName>
    </submittedName>
</protein>
<evidence type="ECO:0000259" key="8">
    <source>
        <dbReference type="PROSITE" id="PS50893"/>
    </source>
</evidence>
<dbReference type="InterPro" id="IPR050086">
    <property type="entry name" value="MetN_ABC_transporter-like"/>
</dbReference>
<keyword evidence="10" id="KW-1185">Reference proteome</keyword>
<dbReference type="PROSITE" id="PS50893">
    <property type="entry name" value="ABC_TRANSPORTER_2"/>
    <property type="match status" value="1"/>
</dbReference>
<keyword evidence="2" id="KW-1003">Cell membrane</keyword>
<dbReference type="SUPFAM" id="SSF52540">
    <property type="entry name" value="P-loop containing nucleoside triphosphate hydrolases"/>
    <property type="match status" value="1"/>
</dbReference>
<keyword evidence="3" id="KW-0547">Nucleotide-binding</keyword>
<keyword evidence="1" id="KW-0813">Transport</keyword>
<dbReference type="SUPFAM" id="SSF55021">
    <property type="entry name" value="ACT-like"/>
    <property type="match status" value="1"/>
</dbReference>
<dbReference type="Gene3D" id="3.40.50.300">
    <property type="entry name" value="P-loop containing nucleotide triphosphate hydrolases"/>
    <property type="match status" value="1"/>
</dbReference>
<dbReference type="SMART" id="SM00930">
    <property type="entry name" value="NIL"/>
    <property type="match status" value="1"/>
</dbReference>
<evidence type="ECO:0000256" key="7">
    <source>
        <dbReference type="ARBA" id="ARBA00023136"/>
    </source>
</evidence>
<evidence type="ECO:0000256" key="1">
    <source>
        <dbReference type="ARBA" id="ARBA00022448"/>
    </source>
</evidence>
<evidence type="ECO:0000256" key="3">
    <source>
        <dbReference type="ARBA" id="ARBA00022741"/>
    </source>
</evidence>
<evidence type="ECO:0000313" key="10">
    <source>
        <dbReference type="Proteomes" id="UP000016649"/>
    </source>
</evidence>
<evidence type="ECO:0000256" key="4">
    <source>
        <dbReference type="ARBA" id="ARBA00022840"/>
    </source>
</evidence>
<feature type="domain" description="ABC transporter" evidence="8">
    <location>
        <begin position="3"/>
        <end position="242"/>
    </location>
</feature>
<dbReference type="PANTHER" id="PTHR43166">
    <property type="entry name" value="AMINO ACID IMPORT ATP-BINDING PROTEIN"/>
    <property type="match status" value="1"/>
</dbReference>
<keyword evidence="5" id="KW-1278">Translocase</keyword>
<keyword evidence="6" id="KW-0029">Amino-acid transport</keyword>
<dbReference type="PROSITE" id="PS00211">
    <property type="entry name" value="ABC_TRANSPORTER_1"/>
    <property type="match status" value="1"/>
</dbReference>
<name>A0ABN0P190_TRELE</name>
<dbReference type="InterPro" id="IPR003439">
    <property type="entry name" value="ABC_transporter-like_ATP-bd"/>
</dbReference>
<keyword evidence="7" id="KW-0472">Membrane</keyword>
<dbReference type="EMBL" id="AWVH01000005">
    <property type="protein sequence ID" value="ERJ94286.1"/>
    <property type="molecule type" value="Genomic_DNA"/>
</dbReference>
<reference evidence="9 10" key="1">
    <citation type="submission" date="2013-08" db="EMBL/GenBank/DDBJ databases">
        <authorList>
            <person name="Weinstock G."/>
            <person name="Sodergren E."/>
            <person name="Wylie T."/>
            <person name="Fulton L."/>
            <person name="Fulton R."/>
            <person name="Fronick C."/>
            <person name="O'Laughlin M."/>
            <person name="Godfrey J."/>
            <person name="Miner T."/>
            <person name="Herter B."/>
            <person name="Appelbaum E."/>
            <person name="Cordes M."/>
            <person name="Lek S."/>
            <person name="Wollam A."/>
            <person name="Pepin K.H."/>
            <person name="Palsikar V.B."/>
            <person name="Mitreva M."/>
            <person name="Wilson R.K."/>
        </authorList>
    </citation>
    <scope>NUCLEOTIDE SEQUENCE [LARGE SCALE GENOMIC DNA]</scope>
    <source>
        <strain evidence="9 10">ATCC 700332</strain>
    </source>
</reference>
<dbReference type="InterPro" id="IPR041701">
    <property type="entry name" value="MetN_ABC"/>
</dbReference>
<dbReference type="CDD" id="cd03258">
    <property type="entry name" value="ABC_MetN_methionine_transporter"/>
    <property type="match status" value="1"/>
</dbReference>
<dbReference type="InterPro" id="IPR027417">
    <property type="entry name" value="P-loop_NTPase"/>
</dbReference>
<dbReference type="GO" id="GO:0005524">
    <property type="term" value="F:ATP binding"/>
    <property type="evidence" value="ECO:0007669"/>
    <property type="project" value="UniProtKB-KW"/>
</dbReference>
<evidence type="ECO:0000256" key="5">
    <source>
        <dbReference type="ARBA" id="ARBA00022967"/>
    </source>
</evidence>
<keyword evidence="4 9" id="KW-0067">ATP-binding</keyword>
<evidence type="ECO:0000256" key="2">
    <source>
        <dbReference type="ARBA" id="ARBA00022475"/>
    </source>
</evidence>
<sequence>MRIRLESLTKTYKEKNTEIRAVQNLSLSIPSDTVYGIIGKSGAGKSTLVRLIGLLEKPDAGSVFYDDVRVDNVSEKELIARRRRIGMIFQNFNLFCSRNAGENVAYPLEIAGVSKRDIRHRTHELLDLVGLAGRERSPISTLSGGQKQRVAIARALANKPDVLLCDEATSALDPQTTRSILLLIRNLQKQMNLTVIMITHQMEVVRDICTSVAVLDDGCIAEQGKTADVFAHPKAALTKDFLAHLAVYTSSLSAETVSDAPSSNAALVRWSNEGGKYTLRFIGNRTGEPVLSRASRLFNVEFNIRAGGIQHVSDEDIGTLITDINGSPKELQKTLVWLEEQGIIVETEGEKA</sequence>
<dbReference type="Pfam" id="PF00005">
    <property type="entry name" value="ABC_tran"/>
    <property type="match status" value="1"/>
</dbReference>
<dbReference type="Proteomes" id="UP000016649">
    <property type="component" value="Unassembled WGS sequence"/>
</dbReference>
<gene>
    <name evidence="9" type="ORF">HMPREF9193_00258</name>
</gene>
<proteinExistence type="predicted"/>
<dbReference type="Pfam" id="PF09383">
    <property type="entry name" value="NIL"/>
    <property type="match status" value="1"/>
</dbReference>
<dbReference type="SMART" id="SM00382">
    <property type="entry name" value="AAA"/>
    <property type="match status" value="1"/>
</dbReference>
<dbReference type="InterPro" id="IPR018449">
    <property type="entry name" value="NIL_domain"/>
</dbReference>
<evidence type="ECO:0000313" key="9">
    <source>
        <dbReference type="EMBL" id="ERJ94286.1"/>
    </source>
</evidence>
<dbReference type="Gene3D" id="3.30.70.260">
    <property type="match status" value="1"/>
</dbReference>
<evidence type="ECO:0000256" key="6">
    <source>
        <dbReference type="ARBA" id="ARBA00022970"/>
    </source>
</evidence>
<comment type="caution">
    <text evidence="9">The sequence shown here is derived from an EMBL/GenBank/DDBJ whole genome shotgun (WGS) entry which is preliminary data.</text>
</comment>